<dbReference type="EMBL" id="UINC01231830">
    <property type="protein sequence ID" value="SVE64542.1"/>
    <property type="molecule type" value="Genomic_DNA"/>
</dbReference>
<reference evidence="1" key="1">
    <citation type="submission" date="2018-05" db="EMBL/GenBank/DDBJ databases">
        <authorList>
            <person name="Lanie J.A."/>
            <person name="Ng W.-L."/>
            <person name="Kazmierczak K.M."/>
            <person name="Andrzejewski T.M."/>
            <person name="Davidsen T.M."/>
            <person name="Wayne K.J."/>
            <person name="Tettelin H."/>
            <person name="Glass J.I."/>
            <person name="Rusch D."/>
            <person name="Podicherti R."/>
            <person name="Tsui H.-C.T."/>
            <person name="Winkler M.E."/>
        </authorList>
    </citation>
    <scope>NUCLEOTIDE SEQUENCE</scope>
</reference>
<evidence type="ECO:0000313" key="1">
    <source>
        <dbReference type="EMBL" id="SVE64542.1"/>
    </source>
</evidence>
<feature type="non-terminal residue" evidence="1">
    <location>
        <position position="85"/>
    </location>
</feature>
<gene>
    <name evidence="1" type="ORF">METZ01_LOCUS517396</name>
</gene>
<accession>A0A383F5T5</accession>
<proteinExistence type="predicted"/>
<name>A0A383F5T5_9ZZZZ</name>
<protein>
    <submittedName>
        <fullName evidence="1">Uncharacterized protein</fullName>
    </submittedName>
</protein>
<dbReference type="AlphaFoldDB" id="A0A383F5T5"/>
<sequence length="85" mass="9311">MFLRATLCVGLIVMLVSASVGHAQDRDRVYTGEGGMLFHPILLEKTADFEDVVTRVIDAMSNSADETRRAQAASWKVYRAAEPGP</sequence>
<organism evidence="1">
    <name type="scientific">marine metagenome</name>
    <dbReference type="NCBI Taxonomy" id="408172"/>
    <lineage>
        <taxon>unclassified sequences</taxon>
        <taxon>metagenomes</taxon>
        <taxon>ecological metagenomes</taxon>
    </lineage>
</organism>